<dbReference type="Gene3D" id="1.10.287.110">
    <property type="entry name" value="DnaJ domain"/>
    <property type="match status" value="1"/>
</dbReference>
<feature type="binding site" evidence="5">
    <location>
        <begin position="2052"/>
        <end position="2059"/>
    </location>
    <ligand>
        <name>ATP</name>
        <dbReference type="ChEBI" id="CHEBI:30616"/>
    </ligand>
</feature>
<evidence type="ECO:0000256" key="4">
    <source>
        <dbReference type="ARBA" id="ARBA00023175"/>
    </source>
</evidence>
<dbReference type="PRINTS" id="PR00625">
    <property type="entry name" value="JDOMAIN"/>
</dbReference>
<dbReference type="InterPro" id="IPR001623">
    <property type="entry name" value="DnaJ_domain"/>
</dbReference>
<proteinExistence type="inferred from homology"/>
<feature type="domain" description="Kinesin motor" evidence="9">
    <location>
        <begin position="1975"/>
        <end position="2294"/>
    </location>
</feature>
<dbReference type="PROSITE" id="PS50076">
    <property type="entry name" value="DNAJ_2"/>
    <property type="match status" value="1"/>
</dbReference>
<dbReference type="PANTHER" id="PTHR47972">
    <property type="entry name" value="KINESIN-LIKE PROTEIN KLP-3"/>
    <property type="match status" value="1"/>
</dbReference>
<feature type="coiled-coil region" evidence="6">
    <location>
        <begin position="1800"/>
        <end position="1975"/>
    </location>
</feature>
<dbReference type="GO" id="GO:0005874">
    <property type="term" value="C:microtubule"/>
    <property type="evidence" value="ECO:0007669"/>
    <property type="project" value="UniProtKB-KW"/>
</dbReference>
<feature type="compositionally biased region" description="Basic and acidic residues" evidence="7">
    <location>
        <begin position="2481"/>
        <end position="2498"/>
    </location>
</feature>
<keyword evidence="8" id="KW-0812">Transmembrane</keyword>
<evidence type="ECO:0000256" key="6">
    <source>
        <dbReference type="SAM" id="Coils"/>
    </source>
</evidence>
<dbReference type="Pfam" id="PF00225">
    <property type="entry name" value="Kinesin"/>
    <property type="match status" value="1"/>
</dbReference>
<dbReference type="SMART" id="SM00271">
    <property type="entry name" value="DnaJ"/>
    <property type="match status" value="1"/>
</dbReference>
<feature type="region of interest" description="Disordered" evidence="7">
    <location>
        <begin position="2479"/>
        <end position="2500"/>
    </location>
</feature>
<keyword evidence="4 5" id="KW-0505">Motor protein</keyword>
<organism evidence="11 12">
    <name type="scientific">Symbiodinium microadriaticum</name>
    <name type="common">Dinoflagellate</name>
    <name type="synonym">Zooxanthella microadriatica</name>
    <dbReference type="NCBI Taxonomy" id="2951"/>
    <lineage>
        <taxon>Eukaryota</taxon>
        <taxon>Sar</taxon>
        <taxon>Alveolata</taxon>
        <taxon>Dinophyceae</taxon>
        <taxon>Suessiales</taxon>
        <taxon>Symbiodiniaceae</taxon>
        <taxon>Symbiodinium</taxon>
    </lineage>
</organism>
<dbReference type="InterPro" id="IPR027417">
    <property type="entry name" value="P-loop_NTPase"/>
</dbReference>
<dbReference type="InterPro" id="IPR036961">
    <property type="entry name" value="Kinesin_motor_dom_sf"/>
</dbReference>
<dbReference type="EMBL" id="LSRX01000442">
    <property type="protein sequence ID" value="OLP97235.1"/>
    <property type="molecule type" value="Genomic_DNA"/>
</dbReference>
<sequence length="2731" mass="302514">MAGTDIINYYADLGIDDENADEATIKKAYRKLVLKWHPDKHPENRDEAETQIRKINNAYEVLSNPTKRSTYDDQRRAVKRKKQGFGPPPPSGAPRMRIPKEFMMMPIGFPDRFVRYNGRRLFVHSRKDDPDVEFKAFFEDTKWSLWWLPEVNNMCRVRALGSKAAGEKMGVAAGLCGGLNLSFFIDPASPTDSEVGLEDARKGEKVDKVNFVAVTSPAYEGAFRFEAAYRRGFYLTFLPPNHLRVAPYGEEDDRGIADFALVDFGVMFKFIEMEEVLQPAVAAYKGWVKLEQLRKDPNILLYFSNILQKPVWDNEDFIIYFEGHWETWEFNKDTQSVRLRTKEEKLAQMLATVKDIDGVSAVVAGAKDELTKLPLLAAARALVVLAASTHDGEGLDVTKTINRIAAQKKLLSNLRSILATATNGGEVVLPLNDLLDMADLAGAVGGTGAASDLVHTRQAAQQAVADIVFRQLADGKSQLDVALLGRVLRLPGAGEVDSTLASMCQPLVANVGLEQALEFVRHAGSSSCVEVANTYATSALLMMDTKQPEPSAEEQLEILRTIASAGAALEDISGRLARLAPVSQADVLVDVVLAIAERGFSSDALATATQVLATKLGSTQLQPTRLLDLAVASTKSTSLAPVIGAVARAVGASATTWPVSDLVRLLLAMAKAKKALNTEDKAYLLKQAAEALKSELGSLPAADVIKLVLATAGDGCSELLEAAAEEAVDRRISVFPPAQLLMLSQGLVTGLGSKHGLVAKLVDFWSETLKEWTKGAGGAWDSDDEVTKQRRELEKKSRLSADQVVQLAKVMAVGSKSLTEAIGGNLVARAKELTENGRKAVDAQIADGALATYSRKDRLKRAVAAAAGSNSRSRSRRRSRSNSRDRGRRRRSRSRSRDRGRDRDRRRSKTITRRIAKDHCLKMASSEEAFENDENLQPTAPNVQDRPSDSDRARFGFKLRPAQTKSVQAVRKDAQTSCGVDLQKVLRDTLGDPDCILPVLKLKPTAGKYDFKDKIADLQAMICPLKNALSDQRLKAKALEDVEGPGATPMKGGAKREIVGVFFLLVRECVFLPVWRGFGAMWSLGAWCMLGRVLSQSVQSSPDTSCMLQFSAAHQNLDSSDPDCSSSADWTEQLRVTALNSTSSSLPGTSTSSGAEGDTSLMAWSPNSGTVPGDVLVFKYSASAGWEVQANLTEVASQNVTLPASWAHDTALSSEKIVVASENDAHLQVRSLWSLVPTAEVQLPIDFPEFASDGRTLAIQLESQVFVYRWAGNSWSNVANISAPTAFGVGVDVDGDYIIASWFIIADTPRLETAIYEDQGGLWSEVFRIDNDVSGPFTRVLGISSSGKAIVDCAFAVGCSGIGVTILELSSNGTWGVTQTIDYVQSASPGLPSGAISDLWMQWDFFDFDNDHAWDFLDFDNDHAWDFLDFDNDHALASAEQDVNARLCSSKNELKEAAAQLASVQKEAAGREALLAKQLCEESNRVRRLEQDVEKARASASAQAEDAAAARRRCEDMSDRHRRQMEEVATTLRRQVDETMQAKEQLVEAHRKKEAALLADYNKAKDALQHEHQHRLNDLEEALQSKDSDAAKALQQLEEVIQKKDVQLQEQEQQAKDCLANAKDGHVAEIAEMQKLQKEKEDELHNAIESLKEAHRSALDRREATFKSKEAKLNELIEHLTATHQLQMSEKEQDHKLKEDAAEATLCALKQELADKEHHTRQSIEALKASHEDSERSFRKQEKQMKEALREANTKHEALMEEKETSFRQATDVLQQQLGAKEMTLHETLQSLQFLRNSTSEQLQWERQRTESELALMRDQLQELRKMLQHAETERDLQTERASEHKAALQEEIAQSKIKVGALQEELASLRAVASAKELECEKFRQERDALQVEFRSYKEHHGTSNQQQMEAITELRLTVDKLSRQVECTKAELHNQQGNLSRHQGYIQSLESQLACAECTRRELHNVIQELKGNIRVFCRVRPQIGNQQAAAQHLQIAENKLNLDYMNELHGFSFDRVFSESSSQEAIFEEVGGLVQSALDGFKVSIFAYGQTGSGKTYTMQGSSEPGALGLIPRSVQQILKASEAMRASGWVWTLKVSFLEVYNEVLRDLLGSDGSQLVHVIKHDDAWGTCVTNLTLMEVSHMEQISKLMETAARARSVGATEMNASSSRSHSIFALYLHGINREQHSELHGALHLVDLAGSERLDKSGSTGDRLKETQNINRSLSSLADVFLAKAEGRSHIPFRNSKLTHLMEPCLNGQGKTLMLVTVSPEADHSHETLCSLRFASQVSQCTTGGKPKRHLRSLTSGSASVAKPASSRSVTSLRLIVLLHSYQVRVIGPCYGDLAQSSAEFSRAPGFDRFWNSLPRAMFRRSKNEKEPEWDPTFEPLMKVLLGKKGIKTKTASEVGRKKVDYFRGKDFKKFLLESEGILTKKCPKALEEALDGQVPQTDQDVVRLGQELIDRKFCYKAMYKPLNPTSKSDDGAEKKPKKWPDRLGRTPNQTFDSEGFYVITYEGGSGLQHFLLGLIIAGVLLACMFPVWPMWAKVGVWYLSVIFLTLYFGVLILRMLIFTMFWIVGFDFWIFPNLNDEYCGFLDSFQPLYSWEKRKDDALMLLVRFGSLGIAAVAIQQIAETTSFEDVQDLVTSSYADVLAWGVDKLTALPGSEKQALPSVEELQKEKDMEENETNVTADLADEDDDKDDDAAQGSEAPQEQVHEEEAAKEEAQDDSS</sequence>
<evidence type="ECO:0000256" key="5">
    <source>
        <dbReference type="PROSITE-ProRule" id="PRU00283"/>
    </source>
</evidence>
<feature type="coiled-coil region" evidence="6">
    <location>
        <begin position="1576"/>
        <end position="1653"/>
    </location>
</feature>
<comment type="caution">
    <text evidence="11">The sequence shown here is derived from an EMBL/GenBank/DDBJ whole genome shotgun (WGS) entry which is preliminary data.</text>
</comment>
<keyword evidence="2 5" id="KW-0547">Nucleotide-binding</keyword>
<dbReference type="Proteomes" id="UP000186817">
    <property type="component" value="Unassembled WGS sequence"/>
</dbReference>
<evidence type="ECO:0000259" key="9">
    <source>
        <dbReference type="PROSITE" id="PS50067"/>
    </source>
</evidence>
<keyword evidence="12" id="KW-1185">Reference proteome</keyword>
<dbReference type="PANTHER" id="PTHR47972:SF45">
    <property type="entry name" value="PROTEIN CLARET SEGREGATIONAL"/>
    <property type="match status" value="1"/>
</dbReference>
<feature type="region of interest" description="Disordered" evidence="7">
    <location>
        <begin position="1139"/>
        <end position="1158"/>
    </location>
</feature>
<evidence type="ECO:0000256" key="3">
    <source>
        <dbReference type="ARBA" id="ARBA00022840"/>
    </source>
</evidence>
<keyword evidence="6" id="KW-0175">Coiled coil</keyword>
<dbReference type="GO" id="GO:0015031">
    <property type="term" value="P:protein transport"/>
    <property type="evidence" value="ECO:0007669"/>
    <property type="project" value="InterPro"/>
</dbReference>
<gene>
    <name evidence="11" type="primary">ATK3</name>
    <name evidence="11" type="ORF">AK812_SmicGene20475</name>
</gene>
<dbReference type="Pfam" id="PF00226">
    <property type="entry name" value="DnaJ"/>
    <property type="match status" value="1"/>
</dbReference>
<evidence type="ECO:0000256" key="8">
    <source>
        <dbReference type="SAM" id="Phobius"/>
    </source>
</evidence>
<dbReference type="SUPFAM" id="SSF52540">
    <property type="entry name" value="P-loop containing nucleoside triphosphate hydrolases"/>
    <property type="match status" value="1"/>
</dbReference>
<dbReference type="InterPro" id="IPR027640">
    <property type="entry name" value="Kinesin-like_fam"/>
</dbReference>
<feature type="compositionally biased region" description="Basic residues" evidence="7">
    <location>
        <begin position="873"/>
        <end position="894"/>
    </location>
</feature>
<dbReference type="InterPro" id="IPR004728">
    <property type="entry name" value="Sec62"/>
</dbReference>
<dbReference type="GO" id="GO:0003777">
    <property type="term" value="F:microtubule motor activity"/>
    <property type="evidence" value="ECO:0007669"/>
    <property type="project" value="InterPro"/>
</dbReference>
<feature type="compositionally biased region" description="Basic and acidic residues" evidence="7">
    <location>
        <begin position="895"/>
        <end position="905"/>
    </location>
</feature>
<evidence type="ECO:0000256" key="7">
    <source>
        <dbReference type="SAM" id="MobiDB-lite"/>
    </source>
</evidence>
<evidence type="ECO:0000313" key="12">
    <source>
        <dbReference type="Proteomes" id="UP000186817"/>
    </source>
</evidence>
<dbReference type="GO" id="GO:0007018">
    <property type="term" value="P:microtubule-based movement"/>
    <property type="evidence" value="ECO:0007669"/>
    <property type="project" value="InterPro"/>
</dbReference>
<comment type="similarity">
    <text evidence="5">Belongs to the TRAFAC class myosin-kinesin ATPase superfamily. Kinesin family.</text>
</comment>
<feature type="transmembrane region" description="Helical" evidence="8">
    <location>
        <begin position="2524"/>
        <end position="2543"/>
    </location>
</feature>
<dbReference type="SUPFAM" id="SSF46565">
    <property type="entry name" value="Chaperone J-domain"/>
    <property type="match status" value="1"/>
</dbReference>
<evidence type="ECO:0000256" key="2">
    <source>
        <dbReference type="ARBA" id="ARBA00022741"/>
    </source>
</evidence>
<feature type="region of interest" description="Disordered" evidence="7">
    <location>
        <begin position="1717"/>
        <end position="1737"/>
    </location>
</feature>
<feature type="transmembrane region" description="Helical" evidence="8">
    <location>
        <begin position="2550"/>
        <end position="2578"/>
    </location>
</feature>
<keyword evidence="8" id="KW-1133">Transmembrane helix</keyword>
<dbReference type="GO" id="GO:0005789">
    <property type="term" value="C:endoplasmic reticulum membrane"/>
    <property type="evidence" value="ECO:0007669"/>
    <property type="project" value="InterPro"/>
</dbReference>
<dbReference type="Pfam" id="PF03839">
    <property type="entry name" value="Sec62"/>
    <property type="match status" value="1"/>
</dbReference>
<feature type="region of interest" description="Disordered" evidence="7">
    <location>
        <begin position="862"/>
        <end position="951"/>
    </location>
</feature>
<feature type="region of interest" description="Disordered" evidence="7">
    <location>
        <begin position="2669"/>
        <end position="2731"/>
    </location>
</feature>
<reference evidence="11 12" key="1">
    <citation type="submission" date="2016-02" db="EMBL/GenBank/DDBJ databases">
        <title>Genome analysis of coral dinoflagellate symbionts highlights evolutionary adaptations to a symbiotic lifestyle.</title>
        <authorList>
            <person name="Aranda M."/>
            <person name="Li Y."/>
            <person name="Liew Y.J."/>
            <person name="Baumgarten S."/>
            <person name="Simakov O."/>
            <person name="Wilson M."/>
            <person name="Piel J."/>
            <person name="Ashoor H."/>
            <person name="Bougouffa S."/>
            <person name="Bajic V.B."/>
            <person name="Ryu T."/>
            <person name="Ravasi T."/>
            <person name="Bayer T."/>
            <person name="Micklem G."/>
            <person name="Kim H."/>
            <person name="Bhak J."/>
            <person name="Lajeunesse T.C."/>
            <person name="Voolstra C.R."/>
        </authorList>
    </citation>
    <scope>NUCLEOTIDE SEQUENCE [LARGE SCALE GENOMIC DNA]</scope>
    <source>
        <strain evidence="11 12">CCMP2467</strain>
    </source>
</reference>
<dbReference type="PROSITE" id="PS50067">
    <property type="entry name" value="KINESIN_MOTOR_2"/>
    <property type="match status" value="1"/>
</dbReference>
<evidence type="ECO:0000313" key="11">
    <source>
        <dbReference type="EMBL" id="OLP97235.1"/>
    </source>
</evidence>
<evidence type="ECO:0000256" key="1">
    <source>
        <dbReference type="ARBA" id="ARBA00022701"/>
    </source>
</evidence>
<dbReference type="SMART" id="SM00129">
    <property type="entry name" value="KISc"/>
    <property type="match status" value="1"/>
</dbReference>
<feature type="compositionally biased region" description="Acidic residues" evidence="7">
    <location>
        <begin position="2694"/>
        <end position="2705"/>
    </location>
</feature>
<dbReference type="Gene3D" id="3.40.850.10">
    <property type="entry name" value="Kinesin motor domain"/>
    <property type="match status" value="1"/>
</dbReference>
<feature type="compositionally biased region" description="Basic and acidic residues" evidence="7">
    <location>
        <begin position="2715"/>
        <end position="2725"/>
    </location>
</feature>
<dbReference type="CDD" id="cd06257">
    <property type="entry name" value="DnaJ"/>
    <property type="match status" value="1"/>
</dbReference>
<feature type="coiled-coil region" evidence="6">
    <location>
        <begin position="1486"/>
        <end position="1549"/>
    </location>
</feature>
<dbReference type="PRINTS" id="PR00380">
    <property type="entry name" value="KINESINHEAVY"/>
</dbReference>
<accession>A0A1Q9DPZ8</accession>
<keyword evidence="3 5" id="KW-0067">ATP-binding</keyword>
<keyword evidence="8" id="KW-0472">Membrane</keyword>
<dbReference type="InterPro" id="IPR001752">
    <property type="entry name" value="Kinesin_motor_dom"/>
</dbReference>
<dbReference type="GO" id="GO:0008017">
    <property type="term" value="F:microtubule binding"/>
    <property type="evidence" value="ECO:0007669"/>
    <property type="project" value="InterPro"/>
</dbReference>
<keyword evidence="1" id="KW-0493">Microtubule</keyword>
<dbReference type="InterPro" id="IPR036869">
    <property type="entry name" value="J_dom_sf"/>
</dbReference>
<feature type="domain" description="J" evidence="10">
    <location>
        <begin position="8"/>
        <end position="75"/>
    </location>
</feature>
<evidence type="ECO:0000259" key="10">
    <source>
        <dbReference type="PROSITE" id="PS50076"/>
    </source>
</evidence>
<dbReference type="OrthoDB" id="10250354at2759"/>
<protein>
    <submittedName>
        <fullName evidence="11">Kinesin-3</fullName>
    </submittedName>
</protein>
<dbReference type="GO" id="GO:0005524">
    <property type="term" value="F:ATP binding"/>
    <property type="evidence" value="ECO:0007669"/>
    <property type="project" value="UniProtKB-UniRule"/>
</dbReference>
<feature type="compositionally biased region" description="Low complexity" evidence="7">
    <location>
        <begin position="1141"/>
        <end position="1153"/>
    </location>
</feature>
<name>A0A1Q9DPZ8_SYMMI</name>